<organism evidence="1 2">
    <name type="scientific">Henosepilachna vigintioctopunctata</name>
    <dbReference type="NCBI Taxonomy" id="420089"/>
    <lineage>
        <taxon>Eukaryota</taxon>
        <taxon>Metazoa</taxon>
        <taxon>Ecdysozoa</taxon>
        <taxon>Arthropoda</taxon>
        <taxon>Hexapoda</taxon>
        <taxon>Insecta</taxon>
        <taxon>Pterygota</taxon>
        <taxon>Neoptera</taxon>
        <taxon>Endopterygota</taxon>
        <taxon>Coleoptera</taxon>
        <taxon>Polyphaga</taxon>
        <taxon>Cucujiformia</taxon>
        <taxon>Coccinelloidea</taxon>
        <taxon>Coccinellidae</taxon>
        <taxon>Epilachninae</taxon>
        <taxon>Epilachnini</taxon>
        <taxon>Henosepilachna</taxon>
    </lineage>
</organism>
<accession>A0AAW1UJK5</accession>
<comment type="caution">
    <text evidence="1">The sequence shown here is derived from an EMBL/GenBank/DDBJ whole genome shotgun (WGS) entry which is preliminary data.</text>
</comment>
<dbReference type="InterPro" id="IPR052575">
    <property type="entry name" value="SSU_processome_comp_20"/>
</dbReference>
<protein>
    <submittedName>
        <fullName evidence="1">Uncharacterized protein</fullName>
    </submittedName>
</protein>
<dbReference type="GO" id="GO:0032040">
    <property type="term" value="C:small-subunit processome"/>
    <property type="evidence" value="ECO:0007669"/>
    <property type="project" value="TreeGrafter"/>
</dbReference>
<dbReference type="EMBL" id="JARQZJ010000069">
    <property type="protein sequence ID" value="KAK9881413.1"/>
    <property type="molecule type" value="Genomic_DNA"/>
</dbReference>
<keyword evidence="2" id="KW-1185">Reference proteome</keyword>
<dbReference type="Proteomes" id="UP001431783">
    <property type="component" value="Unassembled WGS sequence"/>
</dbReference>
<gene>
    <name evidence="1" type="ORF">WA026_016303</name>
</gene>
<reference evidence="1 2" key="1">
    <citation type="submission" date="2023-03" db="EMBL/GenBank/DDBJ databases">
        <title>Genome insight into feeding habits of ladybird beetles.</title>
        <authorList>
            <person name="Li H.-S."/>
            <person name="Huang Y.-H."/>
            <person name="Pang H."/>
        </authorList>
    </citation>
    <scope>NUCLEOTIDE SEQUENCE [LARGE SCALE GENOMIC DNA]</scope>
    <source>
        <strain evidence="1">SYSU_2023b</strain>
        <tissue evidence="1">Whole body</tissue>
    </source>
</reference>
<sequence>MIMCNKTEFKTIPLRYMCGILFINFRLLWDPTLKVIESHAHGLNVSYFWNVYGEELKKADCYIDNKKDFIVEKVDTSYSNLEHVFENWQLFKSKPDFVNYRLLLWKGLQLFPDIAEMKTRDVSELLLSFYEKEFMKHNPDMHSLATSNRMILKLLWKF</sequence>
<evidence type="ECO:0000313" key="1">
    <source>
        <dbReference type="EMBL" id="KAK9881413.1"/>
    </source>
</evidence>
<name>A0AAW1UJK5_9CUCU</name>
<proteinExistence type="predicted"/>
<dbReference type="AlphaFoldDB" id="A0AAW1UJK5"/>
<dbReference type="GO" id="GO:0030686">
    <property type="term" value="C:90S preribosome"/>
    <property type="evidence" value="ECO:0007669"/>
    <property type="project" value="TreeGrafter"/>
</dbReference>
<dbReference type="PANTHER" id="PTHR17695">
    <property type="entry name" value="SMALL SUBUNIT PROCESSOME COMPONENT 20 HOMOLOG"/>
    <property type="match status" value="1"/>
</dbReference>
<evidence type="ECO:0000313" key="2">
    <source>
        <dbReference type="Proteomes" id="UP001431783"/>
    </source>
</evidence>
<dbReference type="PANTHER" id="PTHR17695:SF11">
    <property type="entry name" value="SMALL SUBUNIT PROCESSOME COMPONENT 20 HOMOLOG"/>
    <property type="match status" value="1"/>
</dbReference>